<protein>
    <recommendedName>
        <fullName evidence="1">DDE-1 domain-containing protein</fullName>
    </recommendedName>
</protein>
<sequence length="187" mass="21266">MRTEKLRPLVIGKYAKPRCFKNVRSFPCDYSAHKKAWMTGSQESDEEGWTELQTRIEQPGNFENFVEVDNGLVTSGLQAIEDIIRYKGANTDSEEEEDKTLPQSVKKSEAMDAIVTLRRSLSAKTGMAKKPREGVADNFSESFHSVALDCDDEFANVSQTLKSLPERLQRPSFCNLQQRYELFAVEM</sequence>
<gene>
    <name evidence="2" type="ORF">J437_LFUL017083</name>
</gene>
<organism evidence="2 3">
    <name type="scientific">Ladona fulva</name>
    <name type="common">Scarce chaser dragonfly</name>
    <name type="synonym">Libellula fulva</name>
    <dbReference type="NCBI Taxonomy" id="123851"/>
    <lineage>
        <taxon>Eukaryota</taxon>
        <taxon>Metazoa</taxon>
        <taxon>Ecdysozoa</taxon>
        <taxon>Arthropoda</taxon>
        <taxon>Hexapoda</taxon>
        <taxon>Insecta</taxon>
        <taxon>Pterygota</taxon>
        <taxon>Palaeoptera</taxon>
        <taxon>Odonata</taxon>
        <taxon>Epiprocta</taxon>
        <taxon>Anisoptera</taxon>
        <taxon>Libelluloidea</taxon>
        <taxon>Libellulidae</taxon>
        <taxon>Ladona</taxon>
    </lineage>
</organism>
<accession>A0A8K0P7J1</accession>
<reference evidence="2" key="2">
    <citation type="submission" date="2017-10" db="EMBL/GenBank/DDBJ databases">
        <title>Ladona fulva Genome sequencing and assembly.</title>
        <authorList>
            <person name="Murali S."/>
            <person name="Richards S."/>
            <person name="Bandaranaike D."/>
            <person name="Bellair M."/>
            <person name="Blankenburg K."/>
            <person name="Chao H."/>
            <person name="Dinh H."/>
            <person name="Doddapaneni H."/>
            <person name="Dugan-Rocha S."/>
            <person name="Elkadiri S."/>
            <person name="Gnanaolivu R."/>
            <person name="Hernandez B."/>
            <person name="Skinner E."/>
            <person name="Javaid M."/>
            <person name="Lee S."/>
            <person name="Li M."/>
            <person name="Ming W."/>
            <person name="Munidasa M."/>
            <person name="Muniz J."/>
            <person name="Nguyen L."/>
            <person name="Hughes D."/>
            <person name="Osuji N."/>
            <person name="Pu L.-L."/>
            <person name="Puazo M."/>
            <person name="Qu C."/>
            <person name="Quiroz J."/>
            <person name="Raj R."/>
            <person name="Weissenberger G."/>
            <person name="Xin Y."/>
            <person name="Zou X."/>
            <person name="Han Y."/>
            <person name="Worley K."/>
            <person name="Muzny D."/>
            <person name="Gibbs R."/>
        </authorList>
    </citation>
    <scope>NUCLEOTIDE SEQUENCE</scope>
    <source>
        <strain evidence="2">Sampled in the wild</strain>
    </source>
</reference>
<evidence type="ECO:0000313" key="2">
    <source>
        <dbReference type="EMBL" id="KAG8236781.1"/>
    </source>
</evidence>
<dbReference type="Proteomes" id="UP000792457">
    <property type="component" value="Unassembled WGS sequence"/>
</dbReference>
<feature type="domain" description="DDE-1" evidence="1">
    <location>
        <begin position="3"/>
        <end position="40"/>
    </location>
</feature>
<evidence type="ECO:0000313" key="3">
    <source>
        <dbReference type="Proteomes" id="UP000792457"/>
    </source>
</evidence>
<dbReference type="EMBL" id="KZ309074">
    <property type="protein sequence ID" value="KAG8236781.1"/>
    <property type="molecule type" value="Genomic_DNA"/>
</dbReference>
<dbReference type="AlphaFoldDB" id="A0A8K0P7J1"/>
<dbReference type="InterPro" id="IPR004875">
    <property type="entry name" value="DDE_SF_endonuclease_dom"/>
</dbReference>
<dbReference type="OrthoDB" id="125347at2759"/>
<proteinExistence type="predicted"/>
<reference evidence="2" key="1">
    <citation type="submission" date="2013-04" db="EMBL/GenBank/DDBJ databases">
        <authorList>
            <person name="Qu J."/>
            <person name="Murali S.C."/>
            <person name="Bandaranaike D."/>
            <person name="Bellair M."/>
            <person name="Blankenburg K."/>
            <person name="Chao H."/>
            <person name="Dinh H."/>
            <person name="Doddapaneni H."/>
            <person name="Downs B."/>
            <person name="Dugan-Rocha S."/>
            <person name="Elkadiri S."/>
            <person name="Gnanaolivu R.D."/>
            <person name="Hernandez B."/>
            <person name="Javaid M."/>
            <person name="Jayaseelan J.C."/>
            <person name="Lee S."/>
            <person name="Li M."/>
            <person name="Ming W."/>
            <person name="Munidasa M."/>
            <person name="Muniz J."/>
            <person name="Nguyen L."/>
            <person name="Ongeri F."/>
            <person name="Osuji N."/>
            <person name="Pu L.-L."/>
            <person name="Puazo M."/>
            <person name="Qu C."/>
            <person name="Quiroz J."/>
            <person name="Raj R."/>
            <person name="Weissenberger G."/>
            <person name="Xin Y."/>
            <person name="Zou X."/>
            <person name="Han Y."/>
            <person name="Richards S."/>
            <person name="Worley K."/>
            <person name="Muzny D."/>
            <person name="Gibbs R."/>
        </authorList>
    </citation>
    <scope>NUCLEOTIDE SEQUENCE</scope>
    <source>
        <strain evidence="2">Sampled in the wild</strain>
    </source>
</reference>
<evidence type="ECO:0000259" key="1">
    <source>
        <dbReference type="Pfam" id="PF03184"/>
    </source>
</evidence>
<comment type="caution">
    <text evidence="2">The sequence shown here is derived from an EMBL/GenBank/DDBJ whole genome shotgun (WGS) entry which is preliminary data.</text>
</comment>
<dbReference type="GO" id="GO:0003676">
    <property type="term" value="F:nucleic acid binding"/>
    <property type="evidence" value="ECO:0007669"/>
    <property type="project" value="InterPro"/>
</dbReference>
<dbReference type="Pfam" id="PF03184">
    <property type="entry name" value="DDE_1"/>
    <property type="match status" value="1"/>
</dbReference>
<keyword evidence="3" id="KW-1185">Reference proteome</keyword>
<name>A0A8K0P7J1_LADFU</name>